<comment type="caution">
    <text evidence="1">The sequence shown here is derived from an EMBL/GenBank/DDBJ whole genome shotgun (WGS) entry which is preliminary data.</text>
</comment>
<reference evidence="1 2" key="1">
    <citation type="submission" date="2020-08" db="EMBL/GenBank/DDBJ databases">
        <title>Bridging the membrane lipid divide: bacteria of the FCB group superphylum have the potential to synthesize archaeal ether lipids.</title>
        <authorList>
            <person name="Villanueva L."/>
            <person name="Von Meijenfeldt F.A.B."/>
            <person name="Westbye A.B."/>
            <person name="Yadav S."/>
            <person name="Hopmans E.C."/>
            <person name="Dutilh B.E."/>
            <person name="Sinninghe Damste J.S."/>
        </authorList>
    </citation>
    <scope>NUCLEOTIDE SEQUENCE [LARGE SCALE GENOMIC DNA]</scope>
    <source>
        <strain evidence="1">NIOZ-UU17</strain>
    </source>
</reference>
<sequence length="129" mass="14182">MKGEFLTLFEAAKALVTYIDTESVFDKAAAGGCSGMDYYLSDIFYDLIVDSRKVISEVENGLNASDTDGEASLRLFETVKALATHVEKEHAFDKVNDMGPVGIETYQSDAFIEIIQKTNKAVEEAANRL</sequence>
<gene>
    <name evidence="1" type="ORF">H8D96_07100</name>
</gene>
<dbReference type="AlphaFoldDB" id="A0A8J6P217"/>
<evidence type="ECO:0000313" key="1">
    <source>
        <dbReference type="EMBL" id="MBC8431672.1"/>
    </source>
</evidence>
<dbReference type="Proteomes" id="UP000605201">
    <property type="component" value="Unassembled WGS sequence"/>
</dbReference>
<protein>
    <submittedName>
        <fullName evidence="1">Uncharacterized protein</fullName>
    </submittedName>
</protein>
<name>A0A8J6P217_9BACT</name>
<organism evidence="1 2">
    <name type="scientific">Candidatus Desulfatibia vada</name>
    <dbReference type="NCBI Taxonomy" id="2841696"/>
    <lineage>
        <taxon>Bacteria</taxon>
        <taxon>Pseudomonadati</taxon>
        <taxon>Thermodesulfobacteriota</taxon>
        <taxon>Desulfobacteria</taxon>
        <taxon>Desulfobacterales</taxon>
        <taxon>Desulfobacterales incertae sedis</taxon>
        <taxon>Candidatus Desulfatibia</taxon>
    </lineage>
</organism>
<dbReference type="EMBL" id="JACNIG010000163">
    <property type="protein sequence ID" value="MBC8431672.1"/>
    <property type="molecule type" value="Genomic_DNA"/>
</dbReference>
<proteinExistence type="predicted"/>
<evidence type="ECO:0000313" key="2">
    <source>
        <dbReference type="Proteomes" id="UP000605201"/>
    </source>
</evidence>
<accession>A0A8J6P217</accession>